<sequence>MRKAVQITGAAIFAAVLMTGCSSEGDDKPSDPKQSTPPAADQQKPGEKPADTPGSSGPVTPATLNGGWGNKGQLVDKSLLILSFADKTAMLSGKSACAGKVDYDAKPVTLTFNCKDGSTDYAKGTVKSVDGKTLVVSWASGKEDTFTKTVGSDGKVTGIPGITG</sequence>
<gene>
    <name evidence="2" type="ORF">GCM10009544_14240</name>
</gene>
<reference evidence="3" key="1">
    <citation type="journal article" date="2019" name="Int. J. Syst. Evol. Microbiol.">
        <title>The Global Catalogue of Microorganisms (GCM) 10K type strain sequencing project: providing services to taxonomists for standard genome sequencing and annotation.</title>
        <authorList>
            <consortium name="The Broad Institute Genomics Platform"/>
            <consortium name="The Broad Institute Genome Sequencing Center for Infectious Disease"/>
            <person name="Wu L."/>
            <person name="Ma J."/>
        </authorList>
    </citation>
    <scope>NUCLEOTIDE SEQUENCE [LARGE SCALE GENOMIC DNA]</scope>
    <source>
        <strain evidence="3">JCM 10649</strain>
    </source>
</reference>
<evidence type="ECO:0000313" key="3">
    <source>
        <dbReference type="Proteomes" id="UP001499895"/>
    </source>
</evidence>
<accession>A0ABP3JG17</accession>
<feature type="region of interest" description="Disordered" evidence="1">
    <location>
        <begin position="22"/>
        <end position="69"/>
    </location>
</feature>
<protein>
    <recommendedName>
        <fullName evidence="4">Lipoprotein</fullName>
    </recommendedName>
</protein>
<dbReference type="EMBL" id="BAAAHB010000009">
    <property type="protein sequence ID" value="GAA0452583.1"/>
    <property type="molecule type" value="Genomic_DNA"/>
</dbReference>
<proteinExistence type="predicted"/>
<evidence type="ECO:0000313" key="2">
    <source>
        <dbReference type="EMBL" id="GAA0452583.1"/>
    </source>
</evidence>
<keyword evidence="3" id="KW-1185">Reference proteome</keyword>
<organism evidence="2 3">
    <name type="scientific">Streptomyces stramineus</name>
    <dbReference type="NCBI Taxonomy" id="173861"/>
    <lineage>
        <taxon>Bacteria</taxon>
        <taxon>Bacillati</taxon>
        <taxon>Actinomycetota</taxon>
        <taxon>Actinomycetes</taxon>
        <taxon>Kitasatosporales</taxon>
        <taxon>Streptomycetaceae</taxon>
        <taxon>Streptomyces</taxon>
    </lineage>
</organism>
<evidence type="ECO:0008006" key="4">
    <source>
        <dbReference type="Google" id="ProtNLM"/>
    </source>
</evidence>
<evidence type="ECO:0000256" key="1">
    <source>
        <dbReference type="SAM" id="MobiDB-lite"/>
    </source>
</evidence>
<comment type="caution">
    <text evidence="2">The sequence shown here is derived from an EMBL/GenBank/DDBJ whole genome shotgun (WGS) entry which is preliminary data.</text>
</comment>
<dbReference type="PROSITE" id="PS51257">
    <property type="entry name" value="PROKAR_LIPOPROTEIN"/>
    <property type="match status" value="1"/>
</dbReference>
<name>A0ABP3JG17_9ACTN</name>
<dbReference type="Proteomes" id="UP001499895">
    <property type="component" value="Unassembled WGS sequence"/>
</dbReference>
<dbReference type="RefSeq" id="WP_344087379.1">
    <property type="nucleotide sequence ID" value="NZ_BAAAHB010000009.1"/>
</dbReference>